<accession>A0A0C3H0R0</accession>
<reference evidence="2 3" key="1">
    <citation type="submission" date="2014-04" db="EMBL/GenBank/DDBJ databases">
        <authorList>
            <consortium name="DOE Joint Genome Institute"/>
            <person name="Kuo A."/>
            <person name="Martino E."/>
            <person name="Perotto S."/>
            <person name="Kohler A."/>
            <person name="Nagy L.G."/>
            <person name="Floudas D."/>
            <person name="Copeland A."/>
            <person name="Barry K.W."/>
            <person name="Cichocki N."/>
            <person name="Veneault-Fourrey C."/>
            <person name="LaButti K."/>
            <person name="Lindquist E.A."/>
            <person name="Lipzen A."/>
            <person name="Lundell T."/>
            <person name="Morin E."/>
            <person name="Murat C."/>
            <person name="Sun H."/>
            <person name="Tunlid A."/>
            <person name="Henrissat B."/>
            <person name="Grigoriev I.V."/>
            <person name="Hibbett D.S."/>
            <person name="Martin F."/>
            <person name="Nordberg H.P."/>
            <person name="Cantor M.N."/>
            <person name="Hua S.X."/>
        </authorList>
    </citation>
    <scope>NUCLEOTIDE SEQUENCE [LARGE SCALE GENOMIC DNA]</scope>
    <source>
        <strain evidence="2 3">Zn</strain>
    </source>
</reference>
<dbReference type="CDD" id="cd08276">
    <property type="entry name" value="MDR7"/>
    <property type="match status" value="1"/>
</dbReference>
<dbReference type="SUPFAM" id="SSF50129">
    <property type="entry name" value="GroES-like"/>
    <property type="match status" value="1"/>
</dbReference>
<dbReference type="EMBL" id="KN832883">
    <property type="protein sequence ID" value="KIM96974.1"/>
    <property type="molecule type" value="Genomic_DNA"/>
</dbReference>
<evidence type="ECO:0000259" key="1">
    <source>
        <dbReference type="SMART" id="SM00829"/>
    </source>
</evidence>
<dbReference type="InterPro" id="IPR052711">
    <property type="entry name" value="Zinc_ADH-like"/>
</dbReference>
<dbReference type="Gene3D" id="3.40.50.720">
    <property type="entry name" value="NAD(P)-binding Rossmann-like Domain"/>
    <property type="match status" value="1"/>
</dbReference>
<dbReference type="STRING" id="913774.A0A0C3H0R0"/>
<dbReference type="PANTHER" id="PTHR45033:SF2">
    <property type="entry name" value="ZINC-TYPE ALCOHOL DEHYDROGENASE-LIKE PROTEIN C1773.06C"/>
    <property type="match status" value="1"/>
</dbReference>
<dbReference type="PANTHER" id="PTHR45033">
    <property type="match status" value="1"/>
</dbReference>
<evidence type="ECO:0000313" key="2">
    <source>
        <dbReference type="EMBL" id="KIM96974.1"/>
    </source>
</evidence>
<dbReference type="InterPro" id="IPR036291">
    <property type="entry name" value="NAD(P)-bd_dom_sf"/>
</dbReference>
<dbReference type="InterPro" id="IPR013154">
    <property type="entry name" value="ADH-like_N"/>
</dbReference>
<dbReference type="InterPro" id="IPR011032">
    <property type="entry name" value="GroES-like_sf"/>
</dbReference>
<protein>
    <recommendedName>
        <fullName evidence="1">Enoyl reductase (ER) domain-containing protein</fullName>
    </recommendedName>
</protein>
<dbReference type="HOGENOM" id="CLU_026673_3_4_1"/>
<dbReference type="Gene3D" id="3.90.180.10">
    <property type="entry name" value="Medium-chain alcohol dehydrogenases, catalytic domain"/>
    <property type="match status" value="2"/>
</dbReference>
<dbReference type="InParanoid" id="A0A0C3H0R0"/>
<dbReference type="GO" id="GO:0016491">
    <property type="term" value="F:oxidoreductase activity"/>
    <property type="evidence" value="ECO:0007669"/>
    <property type="project" value="InterPro"/>
</dbReference>
<proteinExistence type="predicted"/>
<reference evidence="3" key="2">
    <citation type="submission" date="2015-01" db="EMBL/GenBank/DDBJ databases">
        <title>Evolutionary Origins and Diversification of the Mycorrhizal Mutualists.</title>
        <authorList>
            <consortium name="DOE Joint Genome Institute"/>
            <consortium name="Mycorrhizal Genomics Consortium"/>
            <person name="Kohler A."/>
            <person name="Kuo A."/>
            <person name="Nagy L.G."/>
            <person name="Floudas D."/>
            <person name="Copeland A."/>
            <person name="Barry K.W."/>
            <person name="Cichocki N."/>
            <person name="Veneault-Fourrey C."/>
            <person name="LaButti K."/>
            <person name="Lindquist E.A."/>
            <person name="Lipzen A."/>
            <person name="Lundell T."/>
            <person name="Morin E."/>
            <person name="Murat C."/>
            <person name="Riley R."/>
            <person name="Ohm R."/>
            <person name="Sun H."/>
            <person name="Tunlid A."/>
            <person name="Henrissat B."/>
            <person name="Grigoriev I.V."/>
            <person name="Hibbett D.S."/>
            <person name="Martin F."/>
        </authorList>
    </citation>
    <scope>NUCLEOTIDE SEQUENCE [LARGE SCALE GENOMIC DNA]</scope>
    <source>
        <strain evidence="3">Zn</strain>
    </source>
</reference>
<dbReference type="InterPro" id="IPR020843">
    <property type="entry name" value="ER"/>
</dbReference>
<sequence>MGAIFQYSFINILTQALRGVEEEIELTDPKHVLIQIHAVVLNYRDANILNGSNPWPVSPSGIPCSDAAGVIIAIGGGVTKFAVERRGSPIFDQNSITDQEQSREWLGGEVDGVLATHVIFPEDKIVEIPAHLTWAEAARLPCAWLTAWIALAYDGSLMARKTILIQDSPILAINYSKNADCDKEAVRMNGGVGVAIVVENGGTLSIMKSLNVVAKRDIVNQVGYLGKQSPQDLEGLLPQLIDKAVTFRGIKVSSRLELEQLNRVISANQMRFGEIIDRKFSFGQASEAFAYLWSGKHIGKIVIELSK</sequence>
<feature type="domain" description="Enoyl reductase (ER)" evidence="1">
    <location>
        <begin position="12"/>
        <end position="303"/>
    </location>
</feature>
<dbReference type="SMART" id="SM00829">
    <property type="entry name" value="PKS_ER"/>
    <property type="match status" value="1"/>
</dbReference>
<organism evidence="2 3">
    <name type="scientific">Oidiodendron maius (strain Zn)</name>
    <dbReference type="NCBI Taxonomy" id="913774"/>
    <lineage>
        <taxon>Eukaryota</taxon>
        <taxon>Fungi</taxon>
        <taxon>Dikarya</taxon>
        <taxon>Ascomycota</taxon>
        <taxon>Pezizomycotina</taxon>
        <taxon>Leotiomycetes</taxon>
        <taxon>Leotiomycetes incertae sedis</taxon>
        <taxon>Myxotrichaceae</taxon>
        <taxon>Oidiodendron</taxon>
    </lineage>
</organism>
<evidence type="ECO:0000313" key="3">
    <source>
        <dbReference type="Proteomes" id="UP000054321"/>
    </source>
</evidence>
<dbReference type="Pfam" id="PF08240">
    <property type="entry name" value="ADH_N"/>
    <property type="match status" value="1"/>
</dbReference>
<dbReference type="OrthoDB" id="3509362at2759"/>
<dbReference type="Pfam" id="PF13602">
    <property type="entry name" value="ADH_zinc_N_2"/>
    <property type="match status" value="1"/>
</dbReference>
<keyword evidence="3" id="KW-1185">Reference proteome</keyword>
<dbReference type="Proteomes" id="UP000054321">
    <property type="component" value="Unassembled WGS sequence"/>
</dbReference>
<dbReference type="AlphaFoldDB" id="A0A0C3H0R0"/>
<gene>
    <name evidence="2" type="ORF">OIDMADRAFT_44430</name>
</gene>
<name>A0A0C3H0R0_OIDMZ</name>
<dbReference type="SUPFAM" id="SSF51735">
    <property type="entry name" value="NAD(P)-binding Rossmann-fold domains"/>
    <property type="match status" value="1"/>
</dbReference>